<dbReference type="Proteomes" id="UP000695022">
    <property type="component" value="Unplaced"/>
</dbReference>
<name>A0ABM1DY15_PRICU</name>
<dbReference type="RefSeq" id="XP_014664836.1">
    <property type="nucleotide sequence ID" value="XM_014809350.1"/>
</dbReference>
<proteinExistence type="predicted"/>
<feature type="chain" id="PRO_5045076706" evidence="3">
    <location>
        <begin position="24"/>
        <end position="168"/>
    </location>
</feature>
<keyword evidence="2" id="KW-0325">Glycoprotein</keyword>
<evidence type="ECO:0000256" key="1">
    <source>
        <dbReference type="ARBA" id="ARBA00022729"/>
    </source>
</evidence>
<sequence length="168" mass="19150">MRSLQGYILPVVEILALIQIVLCQQEDTLEVQLYSYSRQCFVCKYGYGNRVIVPDTQSSRVLELSELDDCGDRTRMGYTDSEYIETCNGQCIKEKTYVDGRQLVKRYCYLEPIDAEFTMADQCVTYQRPGYTTEVCYCSEELCNSAATPYTAIALVMSTLSMLAVQCF</sequence>
<evidence type="ECO:0000313" key="4">
    <source>
        <dbReference type="Proteomes" id="UP000695022"/>
    </source>
</evidence>
<keyword evidence="1 3" id="KW-0732">Signal</keyword>
<accession>A0ABM1DY15</accession>
<dbReference type="GeneID" id="106807097"/>
<protein>
    <submittedName>
        <fullName evidence="5">Uncharacterized protein LOC106807097</fullName>
    </submittedName>
</protein>
<reference evidence="5" key="1">
    <citation type="submission" date="2025-08" db="UniProtKB">
        <authorList>
            <consortium name="RefSeq"/>
        </authorList>
    </citation>
    <scope>IDENTIFICATION</scope>
</reference>
<organism evidence="4 5">
    <name type="scientific">Priapulus caudatus</name>
    <name type="common">Priapulid worm</name>
    <dbReference type="NCBI Taxonomy" id="37621"/>
    <lineage>
        <taxon>Eukaryota</taxon>
        <taxon>Metazoa</taxon>
        <taxon>Ecdysozoa</taxon>
        <taxon>Scalidophora</taxon>
        <taxon>Priapulida</taxon>
        <taxon>Priapulimorpha</taxon>
        <taxon>Priapulimorphida</taxon>
        <taxon>Priapulidae</taxon>
        <taxon>Priapulus</taxon>
    </lineage>
</organism>
<gene>
    <name evidence="5" type="primary">LOC106807097</name>
</gene>
<evidence type="ECO:0000313" key="5">
    <source>
        <dbReference type="RefSeq" id="XP_014664836.1"/>
    </source>
</evidence>
<feature type="signal peptide" evidence="3">
    <location>
        <begin position="1"/>
        <end position="23"/>
    </location>
</feature>
<dbReference type="Pfam" id="PF17064">
    <property type="entry name" value="QVR"/>
    <property type="match status" value="1"/>
</dbReference>
<dbReference type="InterPro" id="IPR031424">
    <property type="entry name" value="QVR-like"/>
</dbReference>
<evidence type="ECO:0000256" key="2">
    <source>
        <dbReference type="ARBA" id="ARBA00023180"/>
    </source>
</evidence>
<keyword evidence="4" id="KW-1185">Reference proteome</keyword>
<evidence type="ECO:0000256" key="3">
    <source>
        <dbReference type="SAM" id="SignalP"/>
    </source>
</evidence>